<sequence>MDLNFLQHNSLYPRGATGAMAYYNTSGSPELTSQSSQIWTNTGKAFQIMYLTSDTCLLYLMNIEEVSIIHN</sequence>
<evidence type="ECO:0000313" key="2">
    <source>
        <dbReference type="Proteomes" id="UP001152888"/>
    </source>
</evidence>
<dbReference type="AlphaFoldDB" id="A0A9P0PDR4"/>
<evidence type="ECO:0000313" key="1">
    <source>
        <dbReference type="EMBL" id="CAH1975784.1"/>
    </source>
</evidence>
<accession>A0A9P0PDR4</accession>
<reference evidence="1" key="1">
    <citation type="submission" date="2022-03" db="EMBL/GenBank/DDBJ databases">
        <authorList>
            <person name="Sayadi A."/>
        </authorList>
    </citation>
    <scope>NUCLEOTIDE SEQUENCE</scope>
</reference>
<comment type="caution">
    <text evidence="1">The sequence shown here is derived from an EMBL/GenBank/DDBJ whole genome shotgun (WGS) entry which is preliminary data.</text>
</comment>
<dbReference type="EMBL" id="CAKOFQ010006840">
    <property type="protein sequence ID" value="CAH1975784.1"/>
    <property type="molecule type" value="Genomic_DNA"/>
</dbReference>
<dbReference type="Proteomes" id="UP001152888">
    <property type="component" value="Unassembled WGS sequence"/>
</dbReference>
<keyword evidence="2" id="KW-1185">Reference proteome</keyword>
<dbReference type="OrthoDB" id="515401at2759"/>
<proteinExistence type="predicted"/>
<organism evidence="1 2">
    <name type="scientific">Acanthoscelides obtectus</name>
    <name type="common">Bean weevil</name>
    <name type="synonym">Bruchus obtectus</name>
    <dbReference type="NCBI Taxonomy" id="200917"/>
    <lineage>
        <taxon>Eukaryota</taxon>
        <taxon>Metazoa</taxon>
        <taxon>Ecdysozoa</taxon>
        <taxon>Arthropoda</taxon>
        <taxon>Hexapoda</taxon>
        <taxon>Insecta</taxon>
        <taxon>Pterygota</taxon>
        <taxon>Neoptera</taxon>
        <taxon>Endopterygota</taxon>
        <taxon>Coleoptera</taxon>
        <taxon>Polyphaga</taxon>
        <taxon>Cucujiformia</taxon>
        <taxon>Chrysomeloidea</taxon>
        <taxon>Chrysomelidae</taxon>
        <taxon>Bruchinae</taxon>
        <taxon>Bruchini</taxon>
        <taxon>Acanthoscelides</taxon>
    </lineage>
</organism>
<gene>
    <name evidence="1" type="ORF">ACAOBT_LOCUS11788</name>
</gene>
<name>A0A9P0PDR4_ACAOB</name>
<protein>
    <submittedName>
        <fullName evidence="1">Uncharacterized protein</fullName>
    </submittedName>
</protein>